<name>A0ABT4RXC3_9FLAO</name>
<dbReference type="Pfam" id="PF13648">
    <property type="entry name" value="Lipocalin_4"/>
    <property type="match status" value="1"/>
</dbReference>
<dbReference type="Proteomes" id="UP001149142">
    <property type="component" value="Unassembled WGS sequence"/>
</dbReference>
<feature type="domain" description="Lipocalin-like" evidence="2">
    <location>
        <begin position="47"/>
        <end position="161"/>
    </location>
</feature>
<evidence type="ECO:0000313" key="3">
    <source>
        <dbReference type="EMBL" id="MDA0176468.1"/>
    </source>
</evidence>
<organism evidence="3 4">
    <name type="scientific">Mesoflavibacter profundi</name>
    <dbReference type="NCBI Taxonomy" id="2708110"/>
    <lineage>
        <taxon>Bacteria</taxon>
        <taxon>Pseudomonadati</taxon>
        <taxon>Bacteroidota</taxon>
        <taxon>Flavobacteriia</taxon>
        <taxon>Flavobacteriales</taxon>
        <taxon>Flavobacteriaceae</taxon>
        <taxon>Mesoflavibacter</taxon>
    </lineage>
</organism>
<reference evidence="3" key="1">
    <citation type="submission" date="2022-11" db="EMBL/GenBank/DDBJ databases">
        <title>Refractory cell wall polysaccharides provide important carbon source for microbial heterotrophs in the hadal ocean.</title>
        <authorList>
            <person name="Zhu X."/>
        </authorList>
    </citation>
    <scope>NUCLEOTIDE SEQUENCE</scope>
    <source>
        <strain evidence="3">MTRN7</strain>
    </source>
</reference>
<protein>
    <submittedName>
        <fullName evidence="3">Lipocalin family protein</fullName>
    </submittedName>
</protein>
<evidence type="ECO:0000259" key="2">
    <source>
        <dbReference type="Pfam" id="PF13648"/>
    </source>
</evidence>
<keyword evidence="4" id="KW-1185">Reference proteome</keyword>
<evidence type="ECO:0000256" key="1">
    <source>
        <dbReference type="SAM" id="SignalP"/>
    </source>
</evidence>
<dbReference type="InterPro" id="IPR024311">
    <property type="entry name" value="Lipocalin-like"/>
</dbReference>
<comment type="caution">
    <text evidence="3">The sequence shown here is derived from an EMBL/GenBank/DDBJ whole genome shotgun (WGS) entry which is preliminary data.</text>
</comment>
<proteinExistence type="predicted"/>
<gene>
    <name evidence="3" type="ORF">OOZ35_03065</name>
</gene>
<feature type="signal peptide" evidence="1">
    <location>
        <begin position="1"/>
        <end position="19"/>
    </location>
</feature>
<keyword evidence="1" id="KW-0732">Signal</keyword>
<dbReference type="EMBL" id="JAPFGC010000002">
    <property type="protein sequence ID" value="MDA0176468.1"/>
    <property type="molecule type" value="Genomic_DNA"/>
</dbReference>
<accession>A0ABT4RXC3</accession>
<feature type="chain" id="PRO_5046154426" evidence="1">
    <location>
        <begin position="20"/>
        <end position="189"/>
    </location>
</feature>
<dbReference type="RefSeq" id="WP_270005057.1">
    <property type="nucleotide sequence ID" value="NZ_JAPFGC010000002.1"/>
</dbReference>
<sequence length="189" mass="20712">MKLSTLTFLALFILLTAFTCENEPLEGDFVVEESNDGNTNNPNNVALEGTWLLTAWNSDNPVDINNDGTASTNLLAEFNCYNNETLVFTSNGMGSANSTSYADFSFEIEVGTTDSYIYSVDCIQETEISPFTWIQSGNNVAISVTGGGTTNWTLTNNQLSILIPEGFMAFSEDFTTTVTEDLTFVYTKQ</sequence>
<evidence type="ECO:0000313" key="4">
    <source>
        <dbReference type="Proteomes" id="UP001149142"/>
    </source>
</evidence>